<reference evidence="5" key="1">
    <citation type="submission" date="2021-01" db="EMBL/GenBank/DDBJ databases">
        <authorList>
            <person name="Corre E."/>
            <person name="Pelletier E."/>
            <person name="Niang G."/>
            <person name="Scheremetjew M."/>
            <person name="Finn R."/>
            <person name="Kale V."/>
            <person name="Holt S."/>
            <person name="Cochrane G."/>
            <person name="Meng A."/>
            <person name="Brown T."/>
            <person name="Cohen L."/>
        </authorList>
    </citation>
    <scope>NUCLEOTIDE SEQUENCE</scope>
    <source>
        <strain evidence="5">GSO104</strain>
    </source>
</reference>
<dbReference type="PANTHER" id="PTHR43601:SF32">
    <property type="entry name" value="THIOREDOXIN-LIKE 2-2, CHLOROPLASTIC"/>
    <property type="match status" value="1"/>
</dbReference>
<feature type="chain" id="PRO_5030159453" description="Thioredoxin domain-containing protein" evidence="3">
    <location>
        <begin position="29"/>
        <end position="239"/>
    </location>
</feature>
<dbReference type="PANTHER" id="PTHR43601">
    <property type="entry name" value="THIOREDOXIN, MITOCHONDRIAL"/>
    <property type="match status" value="1"/>
</dbReference>
<gene>
    <name evidence="5" type="ORF">DBRI00130_LOCUS24062</name>
</gene>
<dbReference type="Pfam" id="PF00085">
    <property type="entry name" value="Thioredoxin"/>
    <property type="match status" value="1"/>
</dbReference>
<dbReference type="InterPro" id="IPR013766">
    <property type="entry name" value="Thioredoxin_domain"/>
</dbReference>
<organism evidence="5">
    <name type="scientific">Ditylum brightwellii</name>
    <dbReference type="NCBI Taxonomy" id="49249"/>
    <lineage>
        <taxon>Eukaryota</taxon>
        <taxon>Sar</taxon>
        <taxon>Stramenopiles</taxon>
        <taxon>Ochrophyta</taxon>
        <taxon>Bacillariophyta</taxon>
        <taxon>Mediophyceae</taxon>
        <taxon>Lithodesmiophycidae</taxon>
        <taxon>Lithodesmiales</taxon>
        <taxon>Lithodesmiaceae</taxon>
        <taxon>Ditylum</taxon>
    </lineage>
</organism>
<sequence>MIFQQHTLGATVLILLLLCASDQPLAKAFTLRPSTFSPICGAHQCSASRSTPRNPTTALMSITKNPRPAESQEEEEKEKSKKNIDKEWTKIEGGYIPNILRRNKELKTNKKQHNVEEIVTLHDYKDYVVDETDRIVVVRFYASWCRSCKMTAPAFFQLASKLEPDVKFAQVPLTRETAHIHQGLGVQSTPFVHIYHPDVGLVEEMKMNKKTFADFKKTLMTYVEGSCEIPLDEEEDAFQ</sequence>
<feature type="region of interest" description="Disordered" evidence="2">
    <location>
        <begin position="43"/>
        <end position="84"/>
    </location>
</feature>
<evidence type="ECO:0000259" key="4">
    <source>
        <dbReference type="PROSITE" id="PS51352"/>
    </source>
</evidence>
<dbReference type="PROSITE" id="PS51352">
    <property type="entry name" value="THIOREDOXIN_2"/>
    <property type="match status" value="1"/>
</dbReference>
<accession>A0A6S8R0N6</accession>
<protein>
    <recommendedName>
        <fullName evidence="4">Thioredoxin domain-containing protein</fullName>
    </recommendedName>
</protein>
<comment type="similarity">
    <text evidence="1">Belongs to the thioredoxin family.</text>
</comment>
<feature type="signal peptide" evidence="3">
    <location>
        <begin position="1"/>
        <end position="28"/>
    </location>
</feature>
<feature type="domain" description="Thioredoxin" evidence="4">
    <location>
        <begin position="90"/>
        <end position="224"/>
    </location>
</feature>
<dbReference type="InterPro" id="IPR036249">
    <property type="entry name" value="Thioredoxin-like_sf"/>
</dbReference>
<evidence type="ECO:0000313" key="5">
    <source>
        <dbReference type="EMBL" id="CAE4624650.1"/>
    </source>
</evidence>
<dbReference type="Gene3D" id="3.40.30.10">
    <property type="entry name" value="Glutaredoxin"/>
    <property type="match status" value="1"/>
</dbReference>
<dbReference type="EMBL" id="HBNS01030651">
    <property type="protein sequence ID" value="CAE4624650.1"/>
    <property type="molecule type" value="Transcribed_RNA"/>
</dbReference>
<keyword evidence="3" id="KW-0732">Signal</keyword>
<dbReference type="AlphaFoldDB" id="A0A6S8R0N6"/>
<feature type="compositionally biased region" description="Polar residues" evidence="2">
    <location>
        <begin position="45"/>
        <end position="64"/>
    </location>
</feature>
<name>A0A6S8R0N6_9STRA</name>
<dbReference type="GO" id="GO:0045454">
    <property type="term" value="P:cell redox homeostasis"/>
    <property type="evidence" value="ECO:0007669"/>
    <property type="project" value="TreeGrafter"/>
</dbReference>
<dbReference type="SUPFAM" id="SSF52833">
    <property type="entry name" value="Thioredoxin-like"/>
    <property type="match status" value="1"/>
</dbReference>
<evidence type="ECO:0000256" key="1">
    <source>
        <dbReference type="ARBA" id="ARBA00008987"/>
    </source>
</evidence>
<dbReference type="CDD" id="cd02961">
    <property type="entry name" value="PDI_a_family"/>
    <property type="match status" value="1"/>
</dbReference>
<evidence type="ECO:0000256" key="3">
    <source>
        <dbReference type="SAM" id="SignalP"/>
    </source>
</evidence>
<proteinExistence type="inferred from homology"/>
<evidence type="ECO:0000256" key="2">
    <source>
        <dbReference type="SAM" id="MobiDB-lite"/>
    </source>
</evidence>